<dbReference type="PRINTS" id="PR00080">
    <property type="entry name" value="SDRFAMILY"/>
</dbReference>
<comment type="caution">
    <text evidence="6">The sequence shown here is derived from an EMBL/GenBank/DDBJ whole genome shotgun (WGS) entry which is preliminary data.</text>
</comment>
<keyword evidence="7" id="KW-1185">Reference proteome</keyword>
<evidence type="ECO:0000256" key="3">
    <source>
        <dbReference type="ARBA" id="ARBA00023002"/>
    </source>
</evidence>
<dbReference type="PANTHER" id="PTHR43008:SF8">
    <property type="entry name" value="BENZIL REDUCTASE ((S)-BENZOIN FORMING) IRC24"/>
    <property type="match status" value="1"/>
</dbReference>
<dbReference type="InterPro" id="IPR020904">
    <property type="entry name" value="Sc_DH/Rdtase_CS"/>
</dbReference>
<protein>
    <recommendedName>
        <fullName evidence="5">Ketoreductase domain-containing protein</fullName>
    </recommendedName>
</protein>
<dbReference type="PANTHER" id="PTHR43008">
    <property type="entry name" value="BENZIL REDUCTASE"/>
    <property type="match status" value="1"/>
</dbReference>
<dbReference type="SMART" id="SM00822">
    <property type="entry name" value="PKS_KR"/>
    <property type="match status" value="1"/>
</dbReference>
<organism evidence="6 7">
    <name type="scientific">Maudiozyma humilis</name>
    <name type="common">Sour dough yeast</name>
    <name type="synonym">Kazachstania humilis</name>
    <dbReference type="NCBI Taxonomy" id="51915"/>
    <lineage>
        <taxon>Eukaryota</taxon>
        <taxon>Fungi</taxon>
        <taxon>Dikarya</taxon>
        <taxon>Ascomycota</taxon>
        <taxon>Saccharomycotina</taxon>
        <taxon>Saccharomycetes</taxon>
        <taxon>Saccharomycetales</taxon>
        <taxon>Saccharomycetaceae</taxon>
        <taxon>Maudiozyma</taxon>
    </lineage>
</organism>
<sequence length="256" mass="27933">MKVIVVTGASRGIGYATVEECLSLDPESVIYGVARSQEPLAQLEERYSGRFFGVCRDVCDEKLPSELLERVQRDHGRLDAVVANAGVLEPVHQLSDTAAYNVAQWKAHFDVNFFSVVTLVTTLLPLLQQSHGSVVLVSSGASVKSYNGWACYCAAKAALNSFARSLATDIPECRAIAVAPGVVDTQMQVEIRDVAGPRGMAPQALQRFTDLQRNHELLDPRVPGRVYASLATRGIPAALNGQYLRYNDPQLHDLHD</sequence>
<dbReference type="PROSITE" id="PS00061">
    <property type="entry name" value="ADH_SHORT"/>
    <property type="match status" value="1"/>
</dbReference>
<reference evidence="6 7" key="1">
    <citation type="journal article" date="2023" name="Elife">
        <title>Identification of key yeast species and microbe-microbe interactions impacting larval growth of Drosophila in the wild.</title>
        <authorList>
            <person name="Mure A."/>
            <person name="Sugiura Y."/>
            <person name="Maeda R."/>
            <person name="Honda K."/>
            <person name="Sakurai N."/>
            <person name="Takahashi Y."/>
            <person name="Watada M."/>
            <person name="Katoh T."/>
            <person name="Gotoh A."/>
            <person name="Gotoh Y."/>
            <person name="Taniguchi I."/>
            <person name="Nakamura K."/>
            <person name="Hayashi T."/>
            <person name="Katayama T."/>
            <person name="Uemura T."/>
            <person name="Hattori Y."/>
        </authorList>
    </citation>
    <scope>NUCLEOTIDE SEQUENCE [LARGE SCALE GENOMIC DNA]</scope>
    <source>
        <strain evidence="6 7">KH-74</strain>
    </source>
</reference>
<name>A0AAV5S240_MAUHU</name>
<comment type="similarity">
    <text evidence="1 4">Belongs to the short-chain dehydrogenases/reductases (SDR) family.</text>
</comment>
<dbReference type="FunFam" id="3.40.50.720:FF:000281">
    <property type="entry name" value="Uncharacterized oxidoreductase YIR035C"/>
    <property type="match status" value="1"/>
</dbReference>
<dbReference type="EMBL" id="BTGD01000016">
    <property type="protein sequence ID" value="GMM57720.1"/>
    <property type="molecule type" value="Genomic_DNA"/>
</dbReference>
<dbReference type="InterPro" id="IPR036291">
    <property type="entry name" value="NAD(P)-bd_dom_sf"/>
</dbReference>
<evidence type="ECO:0000256" key="4">
    <source>
        <dbReference type="RuleBase" id="RU000363"/>
    </source>
</evidence>
<evidence type="ECO:0000313" key="7">
    <source>
        <dbReference type="Proteomes" id="UP001377567"/>
    </source>
</evidence>
<dbReference type="Pfam" id="PF00106">
    <property type="entry name" value="adh_short"/>
    <property type="match status" value="1"/>
</dbReference>
<keyword evidence="3" id="KW-0560">Oxidoreductase</keyword>
<dbReference type="AlphaFoldDB" id="A0AAV5S240"/>
<evidence type="ECO:0000256" key="2">
    <source>
        <dbReference type="ARBA" id="ARBA00022857"/>
    </source>
</evidence>
<evidence type="ECO:0000256" key="1">
    <source>
        <dbReference type="ARBA" id="ARBA00006484"/>
    </source>
</evidence>
<proteinExistence type="inferred from homology"/>
<dbReference type="Gene3D" id="3.40.50.720">
    <property type="entry name" value="NAD(P)-binding Rossmann-like Domain"/>
    <property type="match status" value="1"/>
</dbReference>
<feature type="domain" description="Ketoreductase" evidence="5">
    <location>
        <begin position="2"/>
        <end position="185"/>
    </location>
</feature>
<evidence type="ECO:0000259" key="5">
    <source>
        <dbReference type="SMART" id="SM00822"/>
    </source>
</evidence>
<keyword evidence="2" id="KW-0521">NADP</keyword>
<dbReference type="GO" id="GO:0050664">
    <property type="term" value="F:oxidoreductase activity, acting on NAD(P)H, oxygen as acceptor"/>
    <property type="evidence" value="ECO:0007669"/>
    <property type="project" value="TreeGrafter"/>
</dbReference>
<dbReference type="InterPro" id="IPR057326">
    <property type="entry name" value="KR_dom"/>
</dbReference>
<accession>A0AAV5S240</accession>
<dbReference type="SUPFAM" id="SSF51735">
    <property type="entry name" value="NAD(P)-binding Rossmann-fold domains"/>
    <property type="match status" value="1"/>
</dbReference>
<gene>
    <name evidence="6" type="ORF">DAKH74_043360</name>
</gene>
<dbReference type="PRINTS" id="PR00081">
    <property type="entry name" value="GDHRDH"/>
</dbReference>
<dbReference type="InterPro" id="IPR002347">
    <property type="entry name" value="SDR_fam"/>
</dbReference>
<evidence type="ECO:0000313" key="6">
    <source>
        <dbReference type="EMBL" id="GMM57720.1"/>
    </source>
</evidence>
<dbReference type="Proteomes" id="UP001377567">
    <property type="component" value="Unassembled WGS sequence"/>
</dbReference>